<proteinExistence type="predicted"/>
<feature type="compositionally biased region" description="Polar residues" evidence="1">
    <location>
        <begin position="24"/>
        <end position="33"/>
    </location>
</feature>
<protein>
    <submittedName>
        <fullName evidence="2">Uncharacterized protein</fullName>
    </submittedName>
</protein>
<dbReference type="Proteomes" id="UP000198711">
    <property type="component" value="Unassembled WGS sequence"/>
</dbReference>
<gene>
    <name evidence="2" type="ORF">SAMN05444410_11816</name>
</gene>
<keyword evidence="3" id="KW-1185">Reference proteome</keyword>
<evidence type="ECO:0000313" key="2">
    <source>
        <dbReference type="EMBL" id="SDX50342.1"/>
    </source>
</evidence>
<dbReference type="AlphaFoldDB" id="A0A8X8IHB9"/>
<organism evidence="2 3">
    <name type="scientific">Hydrobacter penzbergensis</name>
    <dbReference type="NCBI Taxonomy" id="1235997"/>
    <lineage>
        <taxon>Bacteria</taxon>
        <taxon>Pseudomonadati</taxon>
        <taxon>Bacteroidota</taxon>
        <taxon>Chitinophagia</taxon>
        <taxon>Chitinophagales</taxon>
        <taxon>Chitinophagaceae</taxon>
        <taxon>Hydrobacter</taxon>
    </lineage>
</organism>
<evidence type="ECO:0000313" key="3">
    <source>
        <dbReference type="Proteomes" id="UP000198711"/>
    </source>
</evidence>
<evidence type="ECO:0000256" key="1">
    <source>
        <dbReference type="SAM" id="MobiDB-lite"/>
    </source>
</evidence>
<dbReference type="EMBL" id="FNNO01000018">
    <property type="protein sequence ID" value="SDX50342.1"/>
    <property type="molecule type" value="Genomic_DNA"/>
</dbReference>
<name>A0A8X8IHB9_9BACT</name>
<sequence>MLKNNSITSRIEKMSNFRYGPTGTAAQQDSPKLSMLSQIEREINIIYFQQGERPSAMKNKFSRDLL</sequence>
<reference evidence="2 3" key="1">
    <citation type="submission" date="2016-10" db="EMBL/GenBank/DDBJ databases">
        <authorList>
            <person name="Varghese N."/>
            <person name="Submissions S."/>
        </authorList>
    </citation>
    <scope>NUCLEOTIDE SEQUENCE [LARGE SCALE GENOMIC DNA]</scope>
    <source>
        <strain evidence="2 3">DSM 25353</strain>
    </source>
</reference>
<feature type="region of interest" description="Disordered" evidence="1">
    <location>
        <begin position="13"/>
        <end position="33"/>
    </location>
</feature>
<accession>A0A8X8IHB9</accession>
<comment type="caution">
    <text evidence="2">The sequence shown here is derived from an EMBL/GenBank/DDBJ whole genome shotgun (WGS) entry which is preliminary data.</text>
</comment>